<accession>A0ABX1C3A2</accession>
<dbReference type="Pfam" id="PF14399">
    <property type="entry name" value="BtrH_N"/>
    <property type="match status" value="1"/>
</dbReference>
<feature type="domain" description="Butirosin biosynthesis protein H N-terminal" evidence="1">
    <location>
        <begin position="26"/>
        <end position="156"/>
    </location>
</feature>
<keyword evidence="3" id="KW-1185">Reference proteome</keyword>
<dbReference type="Proteomes" id="UP000727056">
    <property type="component" value="Unassembled WGS sequence"/>
</dbReference>
<sequence length="350" mass="38201">MTVETLARTHLVSGPEPELWCRDLISCLQSTVAAVLARDGVDPLTVLGAGWRFLHLPGDVRHEEFYFPCPSGPDGEPDLGAALAPHHDLRARWWQPADEQDPWREIRTSLSEDRLVIAAVDNFHLPFRPAYGDVHAAHQVVVHGLDEARGIVHVSDAMPPAFRGAVPVETFLRSWGSENPTDVQDAFFSDSRIGRRCLDVRLGTPPPPLTPELLGGFLRCDVEHFTTAAAERTGLDGFDRFAAELLERCRAGDADALRELYPFGWAMQAQASLHGEFLRRCGGDWADPALTAAGRAVETAAHAWTGVRFTGAHGLGDPRAAVPDIARHITLLRNAYARAVDAVASVAARL</sequence>
<dbReference type="EMBL" id="JAAVJC010000006">
    <property type="protein sequence ID" value="NJQ13711.1"/>
    <property type="molecule type" value="Genomic_DNA"/>
</dbReference>
<comment type="caution">
    <text evidence="2">The sequence shown here is derived from an EMBL/GenBank/DDBJ whole genome shotgun (WGS) entry which is preliminary data.</text>
</comment>
<gene>
    <name evidence="2" type="ORF">HCN52_01810</name>
</gene>
<evidence type="ECO:0000259" key="1">
    <source>
        <dbReference type="Pfam" id="PF14399"/>
    </source>
</evidence>
<organism evidence="2 3">
    <name type="scientific">Streptomyces bohaiensis</name>
    <dbReference type="NCBI Taxonomy" id="1431344"/>
    <lineage>
        <taxon>Bacteria</taxon>
        <taxon>Bacillati</taxon>
        <taxon>Actinomycetota</taxon>
        <taxon>Actinomycetes</taxon>
        <taxon>Kitasatosporales</taxon>
        <taxon>Streptomycetaceae</taxon>
        <taxon>Streptomyces</taxon>
    </lineage>
</organism>
<evidence type="ECO:0000313" key="3">
    <source>
        <dbReference type="Proteomes" id="UP000727056"/>
    </source>
</evidence>
<dbReference type="RefSeq" id="WP_168086547.1">
    <property type="nucleotide sequence ID" value="NZ_BHZH01000007.1"/>
</dbReference>
<protein>
    <submittedName>
        <fullName evidence="2">BtrH N-terminal domain-containing protein</fullName>
    </submittedName>
</protein>
<evidence type="ECO:0000313" key="2">
    <source>
        <dbReference type="EMBL" id="NJQ13711.1"/>
    </source>
</evidence>
<dbReference type="InterPro" id="IPR026935">
    <property type="entry name" value="BtrH_N"/>
</dbReference>
<proteinExistence type="predicted"/>
<reference evidence="2 3" key="1">
    <citation type="submission" date="2020-03" db="EMBL/GenBank/DDBJ databases">
        <title>Draft genome of Streptomyces sp. ventii, isolated from the Axial Seamount in the Pacific Ocean, and resequencing of the two type strains Streptomyces lonarensis strain NCL 716 and Streptomyces bohaiensis strain 11A07.</title>
        <authorList>
            <person name="Loughran R.M."/>
            <person name="Pfannmuller K.M."/>
            <person name="Wasson B.J."/>
            <person name="Deadmond M.C."/>
            <person name="Paddock B.E."/>
            <person name="Koyack M.J."/>
            <person name="Gallegos D.A."/>
            <person name="Mitchell E.A."/>
            <person name="Ushijima B."/>
            <person name="Saw J.H."/>
            <person name="Mcphail K.L."/>
            <person name="Videau P."/>
        </authorList>
    </citation>
    <scope>NUCLEOTIDE SEQUENCE [LARGE SCALE GENOMIC DNA]</scope>
    <source>
        <strain evidence="2 3">11A07</strain>
    </source>
</reference>
<name>A0ABX1C3A2_9ACTN</name>